<accession>L0DSU4</accession>
<dbReference type="AlphaFoldDB" id="L0DSU4"/>
<dbReference type="HOGENOM" id="CLU_3334194_0_0_6"/>
<reference evidence="1" key="1">
    <citation type="submission" date="2015-12" db="EMBL/GenBank/DDBJ databases">
        <authorList>
            <person name="Tikhonova T.V."/>
            <person name="Pavlov A.R."/>
            <person name="Beletsky A.V."/>
            <person name="Mardanov A.V."/>
            <person name="Sorokin D.Y."/>
            <person name="Ravin N.V."/>
            <person name="Popov V.O."/>
        </authorList>
    </citation>
    <scope>NUCLEOTIDE SEQUENCE</scope>
    <source>
        <strain evidence="1">DSM 14787</strain>
    </source>
</reference>
<dbReference type="PATRIC" id="fig|1255043.3.peg.1006"/>
<dbReference type="Proteomes" id="UP000010809">
    <property type="component" value="Chromosome"/>
</dbReference>
<evidence type="ECO:0000313" key="1">
    <source>
        <dbReference type="EMBL" id="AGA32684.1"/>
    </source>
</evidence>
<keyword evidence="2" id="KW-1185">Reference proteome</keyword>
<gene>
    <name evidence="1" type="ordered locus">TVNIR_1000</name>
</gene>
<evidence type="ECO:0000313" key="2">
    <source>
        <dbReference type="Proteomes" id="UP000010809"/>
    </source>
</evidence>
<dbReference type="EMBL" id="CP003989">
    <property type="protein sequence ID" value="AGA32684.1"/>
    <property type="molecule type" value="Genomic_DNA"/>
</dbReference>
<dbReference type="KEGG" id="tni:TVNIR_1000"/>
<protein>
    <submittedName>
        <fullName evidence="1">Uncharacterized protein</fullName>
    </submittedName>
</protein>
<sequence>MCLLRRHNLRGLTDHGVPTLLSWLGLLMPWQFAAIDSL</sequence>
<organism evidence="1 2">
    <name type="scientific">Thioalkalivibrio nitratireducens (strain DSM 14787 / UNIQEM 213 / ALEN2)</name>
    <dbReference type="NCBI Taxonomy" id="1255043"/>
    <lineage>
        <taxon>Bacteria</taxon>
        <taxon>Pseudomonadati</taxon>
        <taxon>Pseudomonadota</taxon>
        <taxon>Gammaproteobacteria</taxon>
        <taxon>Chromatiales</taxon>
        <taxon>Ectothiorhodospiraceae</taxon>
        <taxon>Thioalkalivibrio</taxon>
    </lineage>
</organism>
<proteinExistence type="predicted"/>
<name>L0DSU4_THIND</name>